<protein>
    <recommendedName>
        <fullName evidence="15">CAAX prenyl protease</fullName>
        <ecNumber evidence="15">3.4.24.84</ecNumber>
    </recommendedName>
</protein>
<evidence type="ECO:0000256" key="5">
    <source>
        <dbReference type="ARBA" id="ARBA00022801"/>
    </source>
</evidence>
<evidence type="ECO:0000256" key="3">
    <source>
        <dbReference type="ARBA" id="ARBA00022692"/>
    </source>
</evidence>
<keyword evidence="19" id="KW-1185">Reference proteome</keyword>
<evidence type="ECO:0000313" key="18">
    <source>
        <dbReference type="EMBL" id="CCE63130.1"/>
    </source>
</evidence>
<dbReference type="EC" id="3.4.24.84" evidence="15"/>
<dbReference type="CDD" id="cd07343">
    <property type="entry name" value="M48A_Zmpste24p_like"/>
    <property type="match status" value="1"/>
</dbReference>
<evidence type="ECO:0000259" key="17">
    <source>
        <dbReference type="Pfam" id="PF16491"/>
    </source>
</evidence>
<evidence type="ECO:0000313" key="19">
    <source>
        <dbReference type="Proteomes" id="UP000005666"/>
    </source>
</evidence>
<dbReference type="PANTHER" id="PTHR10120">
    <property type="entry name" value="CAAX PRENYL PROTEASE 1"/>
    <property type="match status" value="1"/>
</dbReference>
<evidence type="ECO:0000259" key="16">
    <source>
        <dbReference type="Pfam" id="PF01435"/>
    </source>
</evidence>
<dbReference type="EMBL" id="HE612860">
    <property type="protein sequence ID" value="CCE63130.1"/>
    <property type="molecule type" value="Genomic_DNA"/>
</dbReference>
<evidence type="ECO:0000256" key="1">
    <source>
        <dbReference type="ARBA" id="ARBA00004477"/>
    </source>
</evidence>
<evidence type="ECO:0000256" key="9">
    <source>
        <dbReference type="ARBA" id="ARBA00023049"/>
    </source>
</evidence>
<dbReference type="FunFam" id="3.30.2010.10:FF:000002">
    <property type="entry name" value="CAAX prenyl protease"/>
    <property type="match status" value="1"/>
</dbReference>
<name>G8BTA2_TETPH</name>
<keyword evidence="9 15" id="KW-0482">Metalloprotease</keyword>
<dbReference type="GO" id="GO:0120236">
    <property type="term" value="P:negative regulation of post-translational protein targeting to membrane, translocation"/>
    <property type="evidence" value="ECO:0007669"/>
    <property type="project" value="EnsemblFungi"/>
</dbReference>
<feature type="binding site" evidence="14">
    <location>
        <position position="394"/>
    </location>
    <ligand>
        <name>Zn(2+)</name>
        <dbReference type="ChEBI" id="CHEBI:29105"/>
        <note>catalytic</note>
    </ligand>
</feature>
<keyword evidence="7 14" id="KW-0862">Zinc</keyword>
<dbReference type="RefSeq" id="XP_003685564.1">
    <property type="nucleotide sequence ID" value="XM_003685516.1"/>
</dbReference>
<evidence type="ECO:0000256" key="15">
    <source>
        <dbReference type="RuleBase" id="RU366005"/>
    </source>
</evidence>
<evidence type="ECO:0000256" key="4">
    <source>
        <dbReference type="ARBA" id="ARBA00022723"/>
    </source>
</evidence>
<evidence type="ECO:0000256" key="7">
    <source>
        <dbReference type="ARBA" id="ARBA00022833"/>
    </source>
</evidence>
<feature type="transmembrane region" description="Helical" evidence="15">
    <location>
        <begin position="170"/>
        <end position="190"/>
    </location>
</feature>
<sequence>MSFFENLEFALDRKDIPWKSIILSISIAQFVFETYLTVRQYKVLSGKKLPPVLENEIDQETFEKTEKYSKAKAKFSIIVSIYSLLQNAAVLHYDLMPLIWNRAAFNLDGIMGANHSLSTIAYSLAYLWLTSYMSAILDLPVSFYSHFVLEEKFGFNKLTIRLWITDMLKGHLLGVAIGGPVLYLFLWIFDRFQSNFLMYICIFIFVVQILAMTLIPVYIMPLFNKFTPLEDGELKSSIETLAKRVNFPLDKIFVVDGSKRSSHSNAYFTGLPFTSKRIVLFDTLVKDSTVEEITAVLAHEIGHWQKNHILRMLTFSETHLFVIFSLFTCVFHNLSFYNAFGFYIGEAVSSGENAPHVFTPTFPILIGFMLFNDLLTPLECGMQFVMNLISRFHEYQADEYAKDLGYSKHLCKALISLQVKNLSTMNVDPLYSSYHYSHPTLAERLNALDYVSEKKEK</sequence>
<feature type="transmembrane region" description="Helical" evidence="15">
    <location>
        <begin position="357"/>
        <end position="375"/>
    </location>
</feature>
<feature type="domain" description="Peptidase M48" evidence="16">
    <location>
        <begin position="228"/>
        <end position="450"/>
    </location>
</feature>
<comment type="cofactor">
    <cofactor evidence="14 15">
        <name>Zn(2+)</name>
        <dbReference type="ChEBI" id="CHEBI:29105"/>
    </cofactor>
    <text evidence="14 15">Binds 1 zinc ion per subunit.</text>
</comment>
<accession>G8BTA2</accession>
<dbReference type="GO" id="GO:0031204">
    <property type="term" value="P:post-translational protein targeting to membrane, translocation"/>
    <property type="evidence" value="ECO:0007669"/>
    <property type="project" value="EnsemblFungi"/>
</dbReference>
<evidence type="ECO:0000256" key="2">
    <source>
        <dbReference type="ARBA" id="ARBA00022670"/>
    </source>
</evidence>
<dbReference type="GeneID" id="11531275"/>
<feature type="transmembrane region" description="Helical" evidence="15">
    <location>
        <begin position="20"/>
        <end position="38"/>
    </location>
</feature>
<keyword evidence="3 15" id="KW-0812">Transmembrane</keyword>
<dbReference type="KEGG" id="tpf:TPHA_0E00340"/>
<dbReference type="MEROPS" id="M48.001"/>
<dbReference type="STRING" id="1071381.G8BTA2"/>
<proteinExistence type="inferred from homology"/>
<dbReference type="Pfam" id="PF16491">
    <property type="entry name" value="Peptidase_M48_N"/>
    <property type="match status" value="1"/>
</dbReference>
<comment type="subcellular location">
    <subcellularLocation>
        <location evidence="1 15">Endoplasmic reticulum membrane</location>
        <topology evidence="1 15">Multi-pass membrane protein</topology>
    </subcellularLocation>
</comment>
<keyword evidence="10 15" id="KW-0472">Membrane</keyword>
<dbReference type="GO" id="GO:0005789">
    <property type="term" value="C:endoplasmic reticulum membrane"/>
    <property type="evidence" value="ECO:0007669"/>
    <property type="project" value="UniProtKB-SubCell"/>
</dbReference>
<feature type="domain" description="CAAX prenyl protease 1 N-terminal" evidence="17">
    <location>
        <begin position="40"/>
        <end position="225"/>
    </location>
</feature>
<dbReference type="AlphaFoldDB" id="G8BTA2"/>
<feature type="transmembrane region" description="Helical" evidence="15">
    <location>
        <begin position="125"/>
        <end position="149"/>
    </location>
</feature>
<dbReference type="GO" id="GO:0005637">
    <property type="term" value="C:nuclear inner membrane"/>
    <property type="evidence" value="ECO:0007669"/>
    <property type="project" value="EnsemblFungi"/>
</dbReference>
<dbReference type="Proteomes" id="UP000005666">
    <property type="component" value="Chromosome 5"/>
</dbReference>
<evidence type="ECO:0000256" key="8">
    <source>
        <dbReference type="ARBA" id="ARBA00022989"/>
    </source>
</evidence>
<evidence type="ECO:0000256" key="6">
    <source>
        <dbReference type="ARBA" id="ARBA00022824"/>
    </source>
</evidence>
<dbReference type="Gene3D" id="3.30.2010.10">
    <property type="entry name" value="Metalloproteases ('zincins'), catalytic domain"/>
    <property type="match status" value="1"/>
</dbReference>
<dbReference type="GO" id="GO:0004222">
    <property type="term" value="F:metalloendopeptidase activity"/>
    <property type="evidence" value="ECO:0007669"/>
    <property type="project" value="UniProtKB-UniRule"/>
</dbReference>
<evidence type="ECO:0000256" key="10">
    <source>
        <dbReference type="ARBA" id="ARBA00023136"/>
    </source>
</evidence>
<dbReference type="eggNOG" id="KOG2719">
    <property type="taxonomic scope" value="Eukaryota"/>
</dbReference>
<organism evidence="18 19">
    <name type="scientific">Tetrapisispora phaffii (strain ATCC 24235 / CBS 4417 / NBRC 1672 / NRRL Y-8282 / UCD 70-5)</name>
    <name type="common">Yeast</name>
    <name type="synonym">Fabospora phaffii</name>
    <dbReference type="NCBI Taxonomy" id="1071381"/>
    <lineage>
        <taxon>Eukaryota</taxon>
        <taxon>Fungi</taxon>
        <taxon>Dikarya</taxon>
        <taxon>Ascomycota</taxon>
        <taxon>Saccharomycotina</taxon>
        <taxon>Saccharomycetes</taxon>
        <taxon>Saccharomycetales</taxon>
        <taxon>Saccharomycetaceae</taxon>
        <taxon>Tetrapisispora</taxon>
    </lineage>
</organism>
<dbReference type="GO" id="GO:0036503">
    <property type="term" value="P:ERAD pathway"/>
    <property type="evidence" value="ECO:0007669"/>
    <property type="project" value="EnsemblFungi"/>
</dbReference>
<feature type="transmembrane region" description="Helical" evidence="15">
    <location>
        <begin position="196"/>
        <end position="219"/>
    </location>
</feature>
<keyword evidence="8 15" id="KW-1133">Transmembrane helix</keyword>
<comment type="catalytic activity">
    <reaction evidence="11 15">
        <text>Hydrolyzes the peptide bond -P2-(S-farnesyl or geranylgeranyl)C-P1'-P2'-P3'-COOH where P1' and P2' are amino acids with aliphatic side chains and P3' is any C-terminal residue.</text>
        <dbReference type="EC" id="3.4.24.84"/>
    </reaction>
</comment>
<comment type="function">
    <text evidence="15">Proteolytically removes the C-terminal three residues of farnesylated proteins.</text>
</comment>
<keyword evidence="4 14" id="KW-0479">Metal-binding</keyword>
<evidence type="ECO:0000256" key="11">
    <source>
        <dbReference type="ARBA" id="ARBA00044456"/>
    </source>
</evidence>
<dbReference type="GO" id="GO:0071586">
    <property type="term" value="P:CAAX-box protein processing"/>
    <property type="evidence" value="ECO:0007669"/>
    <property type="project" value="UniProtKB-UniRule"/>
</dbReference>
<feature type="binding site" evidence="14">
    <location>
        <position position="299"/>
    </location>
    <ligand>
        <name>Zn(2+)</name>
        <dbReference type="ChEBI" id="CHEBI:29105"/>
        <note>catalytic</note>
    </ligand>
</feature>
<dbReference type="OMA" id="FVIEEKF"/>
<reference evidence="18 19" key="1">
    <citation type="journal article" date="2011" name="Proc. Natl. Acad. Sci. U.S.A.">
        <title>Evolutionary erosion of yeast sex chromosomes by mating-type switching accidents.</title>
        <authorList>
            <person name="Gordon J.L."/>
            <person name="Armisen D."/>
            <person name="Proux-Wera E."/>
            <person name="Oheigeartaigh S.S."/>
            <person name="Byrne K.P."/>
            <person name="Wolfe K.H."/>
        </authorList>
    </citation>
    <scope>NUCLEOTIDE SEQUENCE [LARGE SCALE GENOMIC DNA]</scope>
    <source>
        <strain evidence="19">ATCC 24235 / CBS 4417 / NBRC 1672 / NRRL Y-8282 / UCD 70-5</strain>
    </source>
</reference>
<comment type="similarity">
    <text evidence="12 15">Belongs to the peptidase M48A family.</text>
</comment>
<dbReference type="GO" id="GO:0046872">
    <property type="term" value="F:metal ion binding"/>
    <property type="evidence" value="ECO:0007669"/>
    <property type="project" value="UniProtKB-UniRule"/>
</dbReference>
<dbReference type="GO" id="GO:0007323">
    <property type="term" value="P:peptide pheromone maturation"/>
    <property type="evidence" value="ECO:0007669"/>
    <property type="project" value="EnsemblFungi"/>
</dbReference>
<dbReference type="Pfam" id="PF01435">
    <property type="entry name" value="Peptidase_M48"/>
    <property type="match status" value="1"/>
</dbReference>
<keyword evidence="6 15" id="KW-0256">Endoplasmic reticulum</keyword>
<dbReference type="InterPro" id="IPR027057">
    <property type="entry name" value="CAXX_Prtase_1"/>
</dbReference>
<feature type="active site" description="Proton donor" evidence="13">
    <location>
        <position position="398"/>
    </location>
</feature>
<dbReference type="HOGENOM" id="CLU_025947_3_3_1"/>
<keyword evidence="2 15" id="KW-0645">Protease</keyword>
<dbReference type="InterPro" id="IPR001915">
    <property type="entry name" value="Peptidase_M48"/>
</dbReference>
<dbReference type="InterPro" id="IPR032456">
    <property type="entry name" value="Peptidase_M48_N"/>
</dbReference>
<feature type="active site" evidence="13">
    <location>
        <position position="300"/>
    </location>
</feature>
<dbReference type="OrthoDB" id="360839at2759"/>
<evidence type="ECO:0000256" key="13">
    <source>
        <dbReference type="PIRSR" id="PIRSR627057-1"/>
    </source>
</evidence>
<feature type="transmembrane region" description="Helical" evidence="15">
    <location>
        <begin position="320"/>
        <end position="345"/>
    </location>
</feature>
<gene>
    <name evidence="18" type="primary">TPHA0E00340</name>
    <name evidence="18" type="ordered locus">TPHA_0E00340</name>
</gene>
<evidence type="ECO:0000256" key="14">
    <source>
        <dbReference type="PIRSR" id="PIRSR627057-2"/>
    </source>
</evidence>
<evidence type="ECO:0000256" key="12">
    <source>
        <dbReference type="ARBA" id="ARBA00060927"/>
    </source>
</evidence>
<feature type="binding site" evidence="14">
    <location>
        <position position="303"/>
    </location>
    <ligand>
        <name>Zn(2+)</name>
        <dbReference type="ChEBI" id="CHEBI:29105"/>
        <note>catalytic</note>
    </ligand>
</feature>
<keyword evidence="5 15" id="KW-0378">Hydrolase</keyword>